<dbReference type="RefSeq" id="WP_147079885.1">
    <property type="nucleotide sequence ID" value="NZ_BJZT01000032.1"/>
</dbReference>
<keyword evidence="1" id="KW-0472">Membrane</keyword>
<organism evidence="2 3">
    <name type="scientific">Methylobacterium haplocladii</name>
    <dbReference type="NCBI Taxonomy" id="1176176"/>
    <lineage>
        <taxon>Bacteria</taxon>
        <taxon>Pseudomonadati</taxon>
        <taxon>Pseudomonadota</taxon>
        <taxon>Alphaproteobacteria</taxon>
        <taxon>Hyphomicrobiales</taxon>
        <taxon>Methylobacteriaceae</taxon>
        <taxon>Methylobacterium</taxon>
    </lineage>
</organism>
<sequence length="85" mass="9218">MLRTSLAAAVGAIIGALCYATVEERVRDQLWAPVEATSLGLVALLAFSVVLFGMVLREPRAAVLVQAGDLKPVPQRDRLGRFRKQ</sequence>
<feature type="transmembrane region" description="Helical" evidence="1">
    <location>
        <begin position="36"/>
        <end position="56"/>
    </location>
</feature>
<reference evidence="2 3" key="1">
    <citation type="submission" date="2019-07" db="EMBL/GenBank/DDBJ databases">
        <title>Whole genome shotgun sequence of Methylobacterium haplocladii NBRC 107714.</title>
        <authorList>
            <person name="Hosoyama A."/>
            <person name="Uohara A."/>
            <person name="Ohji S."/>
            <person name="Ichikawa N."/>
        </authorList>
    </citation>
    <scope>NUCLEOTIDE SEQUENCE [LARGE SCALE GENOMIC DNA]</scope>
    <source>
        <strain evidence="2 3">NBRC 107714</strain>
    </source>
</reference>
<keyword evidence="1" id="KW-1133">Transmembrane helix</keyword>
<dbReference type="Proteomes" id="UP000321258">
    <property type="component" value="Unassembled WGS sequence"/>
</dbReference>
<evidence type="ECO:0000256" key="1">
    <source>
        <dbReference type="SAM" id="Phobius"/>
    </source>
</evidence>
<gene>
    <name evidence="2" type="ORF">MHA02_29110</name>
</gene>
<keyword evidence="1" id="KW-0812">Transmembrane</keyword>
<accession>A0A512IS40</accession>
<evidence type="ECO:0000313" key="2">
    <source>
        <dbReference type="EMBL" id="GEP00524.1"/>
    </source>
</evidence>
<keyword evidence="3" id="KW-1185">Reference proteome</keyword>
<comment type="caution">
    <text evidence="2">The sequence shown here is derived from an EMBL/GenBank/DDBJ whole genome shotgun (WGS) entry which is preliminary data.</text>
</comment>
<dbReference type="AlphaFoldDB" id="A0A512IS40"/>
<protein>
    <submittedName>
        <fullName evidence="2">Uncharacterized protein</fullName>
    </submittedName>
</protein>
<name>A0A512IS40_9HYPH</name>
<evidence type="ECO:0000313" key="3">
    <source>
        <dbReference type="Proteomes" id="UP000321258"/>
    </source>
</evidence>
<proteinExistence type="predicted"/>
<dbReference type="EMBL" id="BJZT01000032">
    <property type="protein sequence ID" value="GEP00524.1"/>
    <property type="molecule type" value="Genomic_DNA"/>
</dbReference>